<dbReference type="AlphaFoldDB" id="A0A1Y5TSC6"/>
<feature type="domain" description="Ice-binding protein C-terminal" evidence="1">
    <location>
        <begin position="164"/>
        <end position="187"/>
    </location>
</feature>
<dbReference type="InParanoid" id="A0A1Y5TSC6"/>
<name>A0A1Y5TSC6_9PROT</name>
<proteinExistence type="predicted"/>
<dbReference type="NCBIfam" id="TIGR02595">
    <property type="entry name" value="PEP_CTERM"/>
    <property type="match status" value="1"/>
</dbReference>
<keyword evidence="3" id="KW-1185">Reference proteome</keyword>
<organism evidence="2 3">
    <name type="scientific">Oceanibacterium hippocampi</name>
    <dbReference type="NCBI Taxonomy" id="745714"/>
    <lineage>
        <taxon>Bacteria</taxon>
        <taxon>Pseudomonadati</taxon>
        <taxon>Pseudomonadota</taxon>
        <taxon>Alphaproteobacteria</taxon>
        <taxon>Sneathiellales</taxon>
        <taxon>Sneathiellaceae</taxon>
        <taxon>Oceanibacterium</taxon>
    </lineage>
</organism>
<gene>
    <name evidence="2" type="ORF">OCH7691_03149</name>
</gene>
<evidence type="ECO:0000259" key="1">
    <source>
        <dbReference type="Pfam" id="PF07589"/>
    </source>
</evidence>
<sequence>MAASASATVIPYLDIDFRQGAWHAADNSSSPFTLGNVTVSAQPSGKRFWHDSVDGFGIRGGGEIDEINSSERFLVSFLLPEKLAGLWLTDLFGTPDGEDGEQGTVTLTLEDSSQVVYAFDGNDADQGNGELFVDFGKDLMVLEALFEASGTTQGDDYSVAGFDIPEPSAIGLLGLGLLGAGLARRRRRA</sequence>
<dbReference type="Proteomes" id="UP000193200">
    <property type="component" value="Unassembled WGS sequence"/>
</dbReference>
<evidence type="ECO:0000313" key="2">
    <source>
        <dbReference type="EMBL" id="SLN69038.1"/>
    </source>
</evidence>
<dbReference type="InterPro" id="IPR013424">
    <property type="entry name" value="Ice-binding_C"/>
</dbReference>
<evidence type="ECO:0000313" key="3">
    <source>
        <dbReference type="Proteomes" id="UP000193200"/>
    </source>
</evidence>
<reference evidence="2 3" key="1">
    <citation type="submission" date="2017-03" db="EMBL/GenBank/DDBJ databases">
        <authorList>
            <person name="Afonso C.L."/>
            <person name="Miller P.J."/>
            <person name="Scott M.A."/>
            <person name="Spackman E."/>
            <person name="Goraichik I."/>
            <person name="Dimitrov K.M."/>
            <person name="Suarez D.L."/>
            <person name="Swayne D.E."/>
        </authorList>
    </citation>
    <scope>NUCLEOTIDE SEQUENCE [LARGE SCALE GENOMIC DNA]</scope>
    <source>
        <strain evidence="2 3">CECT 7691</strain>
    </source>
</reference>
<dbReference type="Pfam" id="PF07589">
    <property type="entry name" value="PEP-CTERM"/>
    <property type="match status" value="1"/>
</dbReference>
<dbReference type="RefSeq" id="WP_176245092.1">
    <property type="nucleotide sequence ID" value="NZ_FWFR01000003.1"/>
</dbReference>
<protein>
    <submittedName>
        <fullName evidence="2">PEP-CTERM motif protein</fullName>
    </submittedName>
</protein>
<accession>A0A1Y5TSC6</accession>
<dbReference type="EMBL" id="FWFR01000003">
    <property type="protein sequence ID" value="SLN69038.1"/>
    <property type="molecule type" value="Genomic_DNA"/>
</dbReference>